<sequence length="334" mass="37326">MAPDDPVATPARPPVRAAYVVLSHADPAQVERLVRAILASSPGAFVLVAHDARRTRPPSDGGDPRVRVVEHGLATDWGSWELVEATLRSFAIVRDLVDPALVALVSGQDYPVRRLDEWEEEVLAAETWVGQAHAIRYRPRWGRRRGEGDDELTRYAYRWFQTPPARRRVRVGGRLGAGLRRVRGAVALRLEPLASVRVVTRGRGVFWGIRRRTPFSAEHPCHLGSQWLALPRPLLDALLDEDLATGSRLRRFYRRTIIPDESALVTPLSWRSEPAALPPVTHVTWDVALDQPTVVRLDDLEELVASGSAFCRKVDPAASAELMDELDRRIRATT</sequence>
<dbReference type="AlphaFoldDB" id="A0A6L5R0W8"/>
<keyword evidence="2" id="KW-1185">Reference proteome</keyword>
<organism evidence="1 2">
    <name type="scientific">Agromyces kandeliae</name>
    <dbReference type="NCBI Taxonomy" id="2666141"/>
    <lineage>
        <taxon>Bacteria</taxon>
        <taxon>Bacillati</taxon>
        <taxon>Actinomycetota</taxon>
        <taxon>Actinomycetes</taxon>
        <taxon>Micrococcales</taxon>
        <taxon>Microbacteriaceae</taxon>
        <taxon>Agromyces</taxon>
    </lineage>
</organism>
<dbReference type="RefSeq" id="WP_154345970.1">
    <property type="nucleotide sequence ID" value="NZ_WKJD01000012.1"/>
</dbReference>
<protein>
    <recommendedName>
        <fullName evidence="3">Glycosyltransferase</fullName>
    </recommendedName>
</protein>
<dbReference type="EMBL" id="WKJD01000012">
    <property type="protein sequence ID" value="MRX43686.1"/>
    <property type="molecule type" value="Genomic_DNA"/>
</dbReference>
<reference evidence="1 2" key="1">
    <citation type="submission" date="2019-11" db="EMBL/GenBank/DDBJ databases">
        <title>Agromyces kandeliae sp. nov., isolated from mangrove soil.</title>
        <authorList>
            <person name="Wang R."/>
        </authorList>
    </citation>
    <scope>NUCLEOTIDE SEQUENCE [LARGE SCALE GENOMIC DNA]</scope>
    <source>
        <strain evidence="1 2">Q22</strain>
    </source>
</reference>
<name>A0A6L5R0W8_9MICO</name>
<evidence type="ECO:0000313" key="1">
    <source>
        <dbReference type="EMBL" id="MRX43686.1"/>
    </source>
</evidence>
<comment type="caution">
    <text evidence="1">The sequence shown here is derived from an EMBL/GenBank/DDBJ whole genome shotgun (WGS) entry which is preliminary data.</text>
</comment>
<accession>A0A6L5R0W8</accession>
<dbReference type="Proteomes" id="UP000476511">
    <property type="component" value="Unassembled WGS sequence"/>
</dbReference>
<gene>
    <name evidence="1" type="ORF">GJR97_08075</name>
</gene>
<evidence type="ECO:0008006" key="3">
    <source>
        <dbReference type="Google" id="ProtNLM"/>
    </source>
</evidence>
<proteinExistence type="predicted"/>
<evidence type="ECO:0000313" key="2">
    <source>
        <dbReference type="Proteomes" id="UP000476511"/>
    </source>
</evidence>